<evidence type="ECO:0000313" key="3">
    <source>
        <dbReference type="Proteomes" id="UP000092256"/>
    </source>
</evidence>
<feature type="transmembrane region" description="Helical" evidence="1">
    <location>
        <begin position="244"/>
        <end position="264"/>
    </location>
</feature>
<evidence type="ECO:0000313" key="2">
    <source>
        <dbReference type="EMBL" id="OBU64054.1"/>
    </source>
</evidence>
<dbReference type="RefSeq" id="WP_065200661.1">
    <property type="nucleotide sequence ID" value="NZ_LYVJ01000017.1"/>
</dbReference>
<feature type="transmembrane region" description="Helical" evidence="1">
    <location>
        <begin position="123"/>
        <end position="142"/>
    </location>
</feature>
<feature type="transmembrane region" description="Helical" evidence="1">
    <location>
        <begin position="30"/>
        <end position="49"/>
    </location>
</feature>
<feature type="transmembrane region" description="Helical" evidence="1">
    <location>
        <begin position="69"/>
        <end position="91"/>
    </location>
</feature>
<gene>
    <name evidence="2" type="ORF">A9K58_18120</name>
</gene>
<organism evidence="2 3">
    <name type="scientific">Stenotrophomonas maltophilia</name>
    <name type="common">Pseudomonas maltophilia</name>
    <name type="synonym">Xanthomonas maltophilia</name>
    <dbReference type="NCBI Taxonomy" id="40324"/>
    <lineage>
        <taxon>Bacteria</taxon>
        <taxon>Pseudomonadati</taxon>
        <taxon>Pseudomonadota</taxon>
        <taxon>Gammaproteobacteria</taxon>
        <taxon>Lysobacterales</taxon>
        <taxon>Lysobacteraceae</taxon>
        <taxon>Stenotrophomonas</taxon>
        <taxon>Stenotrophomonas maltophilia group</taxon>
    </lineage>
</organism>
<keyword evidence="1" id="KW-0812">Transmembrane</keyword>
<feature type="transmembrane region" description="Helical" evidence="1">
    <location>
        <begin position="180"/>
        <end position="203"/>
    </location>
</feature>
<comment type="caution">
    <text evidence="2">The sequence shown here is derived from an EMBL/GenBank/DDBJ whole genome shotgun (WGS) entry which is preliminary data.</text>
</comment>
<accession>A0A1A6XN60</accession>
<feature type="transmembrane region" description="Helical" evidence="1">
    <location>
        <begin position="148"/>
        <end position="168"/>
    </location>
</feature>
<keyword evidence="1" id="KW-0472">Membrane</keyword>
<proteinExistence type="predicted"/>
<dbReference type="Proteomes" id="UP000092256">
    <property type="component" value="Unassembled WGS sequence"/>
</dbReference>
<evidence type="ECO:0000256" key="1">
    <source>
        <dbReference type="SAM" id="Phobius"/>
    </source>
</evidence>
<dbReference type="AlphaFoldDB" id="A0A1A6XN60"/>
<dbReference type="EMBL" id="LYVJ01000017">
    <property type="protein sequence ID" value="OBU64054.1"/>
    <property type="molecule type" value="Genomic_DNA"/>
</dbReference>
<name>A0A1A6XN60_STEMA</name>
<sequence length="363" mass="39369">MNKSHSELATAIDNLVAELRPVLAWIERHPVLIASIAVLLPSAGIYYYAVREQLPLSLLSTDAVSALPMLLAVTGLRILALSVLFFSPVVLSPNRFSYTPDRGIKLLPEDPASRDRTIFRWSLALIAPGALHFAGIYVASFYDTLSTIALWISTPGCLLIFVIISRWAKPEDRKQKWLSLDTYFLLVTGFLQLLSINTIMQLALGLVVTKSNLEIGASLLGASVALGFLQSVVIRAVDGLSERYGVGTLAVSFASVVIIVGMLFPPTGAFLTAQVVNPPGEKSKGCMMLTLRSRDSASIKLLVGDGTATDQIKVVYSTSSVLLVRMKNDDSGTIYRIPVDQVSEFKQCPREQGAREPSKATIS</sequence>
<protein>
    <recommendedName>
        <fullName evidence="4">Transmembrane protein</fullName>
    </recommendedName>
</protein>
<evidence type="ECO:0008006" key="4">
    <source>
        <dbReference type="Google" id="ProtNLM"/>
    </source>
</evidence>
<feature type="transmembrane region" description="Helical" evidence="1">
    <location>
        <begin position="215"/>
        <end position="237"/>
    </location>
</feature>
<keyword evidence="1" id="KW-1133">Transmembrane helix</keyword>
<reference evidence="2 3" key="1">
    <citation type="submission" date="2016-05" db="EMBL/GenBank/DDBJ databases">
        <title>Draft Genome Sequences of Stenotrophomonas maltophilia Strains Sm32COP, Sm41DVV, Sm46PAILV, SmF3, SmF22, SmSOFb1 and SmCVFa1, Isolated from Different Manures, in France.</title>
        <authorList>
            <person name="Nazaret S."/>
            <person name="Bodilis J."/>
        </authorList>
    </citation>
    <scope>NUCLEOTIDE SEQUENCE [LARGE SCALE GENOMIC DNA]</scope>
    <source>
        <strain evidence="2 3">Sm46PAILV</strain>
    </source>
</reference>